<protein>
    <submittedName>
        <fullName evidence="1">Uncharacterized protein</fullName>
    </submittedName>
</protein>
<accession>A0A1P9WT99</accession>
<dbReference type="EMBL" id="CP014263">
    <property type="protein sequence ID" value="AQG78611.1"/>
    <property type="molecule type" value="Genomic_DNA"/>
</dbReference>
<sequence>MWLFFGADAVKKAEAMSFDEFLTSKKIDADRFRLAEPQHYAEWKRIFAQMHPESFTAQKKFLLNDTRRKYLIR</sequence>
<evidence type="ECO:0000313" key="2">
    <source>
        <dbReference type="Proteomes" id="UP000187941"/>
    </source>
</evidence>
<organism evidence="1 2">
    <name type="scientific">Spirosoma montaniterrae</name>
    <dbReference type="NCBI Taxonomy" id="1178516"/>
    <lineage>
        <taxon>Bacteria</taxon>
        <taxon>Pseudomonadati</taxon>
        <taxon>Bacteroidota</taxon>
        <taxon>Cytophagia</taxon>
        <taxon>Cytophagales</taxon>
        <taxon>Cytophagaceae</taxon>
        <taxon>Spirosoma</taxon>
    </lineage>
</organism>
<dbReference type="Proteomes" id="UP000187941">
    <property type="component" value="Chromosome"/>
</dbReference>
<dbReference type="RefSeq" id="WP_077130050.1">
    <property type="nucleotide sequence ID" value="NZ_CP014263.1"/>
</dbReference>
<dbReference type="KEGG" id="smon:AWR27_04205"/>
<dbReference type="STRING" id="1178516.AWR27_04205"/>
<dbReference type="AlphaFoldDB" id="A0A1P9WT99"/>
<evidence type="ECO:0000313" key="1">
    <source>
        <dbReference type="EMBL" id="AQG78611.1"/>
    </source>
</evidence>
<proteinExistence type="predicted"/>
<gene>
    <name evidence="1" type="ORF">AWR27_04205</name>
</gene>
<reference evidence="1 2" key="1">
    <citation type="submission" date="2016-01" db="EMBL/GenBank/DDBJ databases">
        <authorList>
            <person name="Oliw E.H."/>
        </authorList>
    </citation>
    <scope>NUCLEOTIDE SEQUENCE [LARGE SCALE GENOMIC DNA]</scope>
    <source>
        <strain evidence="1 2">DY10</strain>
    </source>
</reference>
<keyword evidence="2" id="KW-1185">Reference proteome</keyword>
<dbReference type="OrthoDB" id="853871at2"/>
<name>A0A1P9WT99_9BACT</name>